<proteinExistence type="predicted"/>
<name>A0A4C1X2N4_EUMVA</name>
<dbReference type="AlphaFoldDB" id="A0A4C1X2N4"/>
<feature type="domain" description="Endonuclease/exonuclease/phosphatase" evidence="1">
    <location>
        <begin position="7"/>
        <end position="119"/>
    </location>
</feature>
<gene>
    <name evidence="2" type="ORF">EVAR_82944_1</name>
</gene>
<protein>
    <submittedName>
        <fullName evidence="2">RNA-directed DNA polymerase from mobile element jockey</fullName>
    </submittedName>
</protein>
<organism evidence="2 3">
    <name type="scientific">Eumeta variegata</name>
    <name type="common">Bagworm moth</name>
    <name type="synonym">Eumeta japonica</name>
    <dbReference type="NCBI Taxonomy" id="151549"/>
    <lineage>
        <taxon>Eukaryota</taxon>
        <taxon>Metazoa</taxon>
        <taxon>Ecdysozoa</taxon>
        <taxon>Arthropoda</taxon>
        <taxon>Hexapoda</taxon>
        <taxon>Insecta</taxon>
        <taxon>Pterygota</taxon>
        <taxon>Neoptera</taxon>
        <taxon>Endopterygota</taxon>
        <taxon>Lepidoptera</taxon>
        <taxon>Glossata</taxon>
        <taxon>Ditrysia</taxon>
        <taxon>Tineoidea</taxon>
        <taxon>Psychidae</taxon>
        <taxon>Oiketicinae</taxon>
        <taxon>Eumeta</taxon>
    </lineage>
</organism>
<dbReference type="GO" id="GO:0003964">
    <property type="term" value="F:RNA-directed DNA polymerase activity"/>
    <property type="evidence" value="ECO:0007669"/>
    <property type="project" value="UniProtKB-KW"/>
</dbReference>
<dbReference type="OrthoDB" id="7487383at2759"/>
<dbReference type="InterPro" id="IPR036691">
    <property type="entry name" value="Endo/exonu/phosph_ase_sf"/>
</dbReference>
<evidence type="ECO:0000313" key="3">
    <source>
        <dbReference type="Proteomes" id="UP000299102"/>
    </source>
</evidence>
<evidence type="ECO:0000259" key="1">
    <source>
        <dbReference type="Pfam" id="PF14529"/>
    </source>
</evidence>
<keyword evidence="2" id="KW-0808">Transferase</keyword>
<reference evidence="2 3" key="1">
    <citation type="journal article" date="2019" name="Commun. Biol.">
        <title>The bagworm genome reveals a unique fibroin gene that provides high tensile strength.</title>
        <authorList>
            <person name="Kono N."/>
            <person name="Nakamura H."/>
            <person name="Ohtoshi R."/>
            <person name="Tomita M."/>
            <person name="Numata K."/>
            <person name="Arakawa K."/>
        </authorList>
    </citation>
    <scope>NUCLEOTIDE SEQUENCE [LARGE SCALE GENOMIC DNA]</scope>
</reference>
<dbReference type="Pfam" id="PF14529">
    <property type="entry name" value="Exo_endo_phos_2"/>
    <property type="match status" value="1"/>
</dbReference>
<accession>A0A4C1X2N4</accession>
<dbReference type="EMBL" id="BGZK01000711">
    <property type="protein sequence ID" value="GBP57232.1"/>
    <property type="molecule type" value="Genomic_DNA"/>
</dbReference>
<dbReference type="InterPro" id="IPR005135">
    <property type="entry name" value="Endo/exonuclease/phosphatase"/>
</dbReference>
<comment type="caution">
    <text evidence="2">The sequence shown here is derived from an EMBL/GenBank/DDBJ whole genome shotgun (WGS) entry which is preliminary data.</text>
</comment>
<keyword evidence="3" id="KW-1185">Reference proteome</keyword>
<dbReference type="Gene3D" id="3.60.10.10">
    <property type="entry name" value="Endonuclease/exonuclease/phosphatase"/>
    <property type="match status" value="1"/>
</dbReference>
<keyword evidence="2" id="KW-0695">RNA-directed DNA polymerase</keyword>
<sequence length="196" mass="22130">MSGHGTIIIISVFLPPRKELLRSDIETLLALGDSVTLFGDLNSKSTQWRCNYTNANGRIMIDLAKDLHFDVTAPPIHTYFPDNVRYRPDILDIALMREVALNVRWIETLQSLNSDHRSVLLRVGPPDGKQPPKNKIIMSWRKVSLLLEETDTPILNNIPDNIEMTEEIDYAMGALINHIATVVENSSREVTAVDSR</sequence>
<keyword evidence="2" id="KW-0548">Nucleotidyltransferase</keyword>
<dbReference type="Proteomes" id="UP000299102">
    <property type="component" value="Unassembled WGS sequence"/>
</dbReference>
<dbReference type="SUPFAM" id="SSF56219">
    <property type="entry name" value="DNase I-like"/>
    <property type="match status" value="1"/>
</dbReference>
<evidence type="ECO:0000313" key="2">
    <source>
        <dbReference type="EMBL" id="GBP57232.1"/>
    </source>
</evidence>